<dbReference type="PANTHER" id="PTHR35795:SF1">
    <property type="entry name" value="BIS(5'-NUCLEOSYL)-TETRAPHOSPHATASE, SYMMETRICAL"/>
    <property type="match status" value="1"/>
</dbReference>
<sequence length="188" mass="21950">MNREEALAIVKPHLKQERYDHTVRVMETAIQLAQTYGVDEEKAEIAAIFHDYAKYRPITEMKRWIESTYLPKDLLHYHHELWHGPVGALLVEREIGLHDKEVLEAIHYHTTGRAHMTPLDKVIFLADYIEPGRKFPGLEEVRKSSWEDLDYGCWMASKNTVSFLMSKSQPIYPETFHAYNALTNKIKA</sequence>
<evidence type="ECO:0000313" key="8">
    <source>
        <dbReference type="EMBL" id="KGX83881.1"/>
    </source>
</evidence>
<dbReference type="PROSITE" id="PS51831">
    <property type="entry name" value="HD"/>
    <property type="match status" value="1"/>
</dbReference>
<dbReference type="CDD" id="cd00077">
    <property type="entry name" value="HDc"/>
    <property type="match status" value="1"/>
</dbReference>
<organism evidence="8 9">
    <name type="scientific">Pontibacillus marinus BH030004 = DSM 16465</name>
    <dbReference type="NCBI Taxonomy" id="1385511"/>
    <lineage>
        <taxon>Bacteria</taxon>
        <taxon>Bacillati</taxon>
        <taxon>Bacillota</taxon>
        <taxon>Bacilli</taxon>
        <taxon>Bacillales</taxon>
        <taxon>Bacillaceae</taxon>
        <taxon>Pontibacillus</taxon>
    </lineage>
</organism>
<dbReference type="NCBIfam" id="TIGR00488">
    <property type="entry name" value="bis(5'-nucleosyl)-tetraphosphatase (symmetrical) YqeK"/>
    <property type="match status" value="1"/>
</dbReference>
<gene>
    <name evidence="8" type="ORF">N783_20730</name>
</gene>
<dbReference type="Pfam" id="PF01966">
    <property type="entry name" value="HD"/>
    <property type="match status" value="1"/>
</dbReference>
<evidence type="ECO:0000256" key="4">
    <source>
        <dbReference type="ARBA" id="ARBA00022801"/>
    </source>
</evidence>
<evidence type="ECO:0000256" key="1">
    <source>
        <dbReference type="ARBA" id="ARBA00012506"/>
    </source>
</evidence>
<dbReference type="eggNOG" id="COG1713">
    <property type="taxonomic scope" value="Bacteria"/>
</dbReference>
<dbReference type="PANTHER" id="PTHR35795">
    <property type="entry name" value="SLR1885 PROTEIN"/>
    <property type="match status" value="1"/>
</dbReference>
<dbReference type="InterPro" id="IPR005249">
    <property type="entry name" value="YqeK"/>
</dbReference>
<comment type="caution">
    <text evidence="8">The sequence shown here is derived from an EMBL/GenBank/DDBJ whole genome shotgun (WGS) entry which is preliminary data.</text>
</comment>
<dbReference type="STRING" id="1385511.GCA_000425225_04060"/>
<name>A0A0A5FSY0_9BACI</name>
<evidence type="ECO:0000259" key="7">
    <source>
        <dbReference type="PROSITE" id="PS51831"/>
    </source>
</evidence>
<dbReference type="GO" id="GO:0008803">
    <property type="term" value="F:bis(5'-nucleosyl)-tetraphosphatase (symmetrical) activity"/>
    <property type="evidence" value="ECO:0007669"/>
    <property type="project" value="UniProtKB-EC"/>
</dbReference>
<keyword evidence="5" id="KW-0408">Iron</keyword>
<keyword evidence="9" id="KW-1185">Reference proteome</keyword>
<dbReference type="InterPro" id="IPR003607">
    <property type="entry name" value="HD/PDEase_dom"/>
</dbReference>
<dbReference type="OrthoDB" id="9782134at2"/>
<keyword evidence="4" id="KW-0378">Hydrolase</keyword>
<dbReference type="GO" id="GO:0000166">
    <property type="term" value="F:nucleotide binding"/>
    <property type="evidence" value="ECO:0007669"/>
    <property type="project" value="UniProtKB-KW"/>
</dbReference>
<dbReference type="InterPro" id="IPR051094">
    <property type="entry name" value="Diverse_Catalytic_Enzymes"/>
</dbReference>
<accession>A0A0A5FSY0</accession>
<dbReference type="EC" id="3.6.1.41" evidence="1"/>
<keyword evidence="2" id="KW-0479">Metal-binding</keyword>
<evidence type="ECO:0000256" key="6">
    <source>
        <dbReference type="ARBA" id="ARBA00049417"/>
    </source>
</evidence>
<evidence type="ECO:0000256" key="5">
    <source>
        <dbReference type="ARBA" id="ARBA00023004"/>
    </source>
</evidence>
<dbReference type="GO" id="GO:0046872">
    <property type="term" value="F:metal ion binding"/>
    <property type="evidence" value="ECO:0007669"/>
    <property type="project" value="UniProtKB-KW"/>
</dbReference>
<dbReference type="Proteomes" id="UP000030403">
    <property type="component" value="Unassembled WGS sequence"/>
</dbReference>
<proteinExistence type="predicted"/>
<evidence type="ECO:0000256" key="2">
    <source>
        <dbReference type="ARBA" id="ARBA00022723"/>
    </source>
</evidence>
<dbReference type="InterPro" id="IPR006674">
    <property type="entry name" value="HD_domain"/>
</dbReference>
<dbReference type="Gene3D" id="1.10.3210.10">
    <property type="entry name" value="Hypothetical protein af1432"/>
    <property type="match status" value="1"/>
</dbReference>
<protein>
    <recommendedName>
        <fullName evidence="1">bis(5'-nucleosyl)-tetraphosphatase (symmetrical)</fullName>
        <ecNumber evidence="1">3.6.1.41</ecNumber>
    </recommendedName>
</protein>
<feature type="domain" description="HD" evidence="7">
    <location>
        <begin position="18"/>
        <end position="132"/>
    </location>
</feature>
<dbReference type="RefSeq" id="WP_027447539.1">
    <property type="nucleotide sequence ID" value="NZ_AULJ01000069.1"/>
</dbReference>
<reference evidence="8 9" key="1">
    <citation type="submission" date="2013-08" db="EMBL/GenBank/DDBJ databases">
        <authorList>
            <person name="Huang J."/>
            <person name="Wang G."/>
        </authorList>
    </citation>
    <scope>NUCLEOTIDE SEQUENCE [LARGE SCALE GENOMIC DNA]</scope>
    <source>
        <strain evidence="8 9">BH030004</strain>
    </source>
</reference>
<dbReference type="AlphaFoldDB" id="A0A0A5FSY0"/>
<evidence type="ECO:0000256" key="3">
    <source>
        <dbReference type="ARBA" id="ARBA00022741"/>
    </source>
</evidence>
<dbReference type="SUPFAM" id="SSF109604">
    <property type="entry name" value="HD-domain/PDEase-like"/>
    <property type="match status" value="1"/>
</dbReference>
<keyword evidence="3" id="KW-0547">Nucleotide-binding</keyword>
<comment type="catalytic activity">
    <reaction evidence="6">
        <text>P(1),P(4)-bis(5'-adenosyl) tetraphosphate + H2O = 2 ADP + 2 H(+)</text>
        <dbReference type="Rhea" id="RHEA:24252"/>
        <dbReference type="ChEBI" id="CHEBI:15377"/>
        <dbReference type="ChEBI" id="CHEBI:15378"/>
        <dbReference type="ChEBI" id="CHEBI:58141"/>
        <dbReference type="ChEBI" id="CHEBI:456216"/>
        <dbReference type="EC" id="3.6.1.41"/>
    </reaction>
</comment>
<dbReference type="SMART" id="SM00471">
    <property type="entry name" value="HDc"/>
    <property type="match status" value="1"/>
</dbReference>
<dbReference type="EMBL" id="AVPF01000077">
    <property type="protein sequence ID" value="KGX83881.1"/>
    <property type="molecule type" value="Genomic_DNA"/>
</dbReference>
<evidence type="ECO:0000313" key="9">
    <source>
        <dbReference type="Proteomes" id="UP000030403"/>
    </source>
</evidence>